<organism evidence="2 3">
    <name type="scientific">Liparis tanakae</name>
    <name type="common">Tanaka's snailfish</name>
    <dbReference type="NCBI Taxonomy" id="230148"/>
    <lineage>
        <taxon>Eukaryota</taxon>
        <taxon>Metazoa</taxon>
        <taxon>Chordata</taxon>
        <taxon>Craniata</taxon>
        <taxon>Vertebrata</taxon>
        <taxon>Euteleostomi</taxon>
        <taxon>Actinopterygii</taxon>
        <taxon>Neopterygii</taxon>
        <taxon>Teleostei</taxon>
        <taxon>Neoteleostei</taxon>
        <taxon>Acanthomorphata</taxon>
        <taxon>Eupercaria</taxon>
        <taxon>Perciformes</taxon>
        <taxon>Cottioidei</taxon>
        <taxon>Cottales</taxon>
        <taxon>Liparidae</taxon>
        <taxon>Liparis</taxon>
    </lineage>
</organism>
<keyword evidence="3" id="KW-1185">Reference proteome</keyword>
<accession>A0A4Z2HEF9</accession>
<dbReference type="Proteomes" id="UP000314294">
    <property type="component" value="Unassembled WGS sequence"/>
</dbReference>
<protein>
    <submittedName>
        <fullName evidence="2">Uncharacterized protein</fullName>
    </submittedName>
</protein>
<gene>
    <name evidence="2" type="ORF">EYF80_026395</name>
</gene>
<sequence>MRHRKGGQTNEAGGTEKETGPLGRRPGLGQRLDAGSRGKESGTRTQDQLQTQPGPTDPVRLLGVENGVVDDSGRSKKQFASHQGPNLGPVARLSSPGEELCTGAQCPRRPGLNWLNSLSQDPCTSPSSHGEDTCSKQLPHIPDGRARQMSKENQRHRQGKVYEPAFANLNEKRSVPSSKTGLGGWDKLPSGGKFLSRAPGEFGRQWGPGISERGLNLFRPALPSAAPLLHTQSNFSQRCWITWDMFISGDLQTSQAQQEVTTVTPASLGRRSANRTFFTLRQRSCREAR</sequence>
<feature type="compositionally biased region" description="Low complexity" evidence="1">
    <location>
        <begin position="20"/>
        <end position="29"/>
    </location>
</feature>
<dbReference type="AlphaFoldDB" id="A0A4Z2HEF9"/>
<name>A0A4Z2HEF9_9TELE</name>
<evidence type="ECO:0000313" key="3">
    <source>
        <dbReference type="Proteomes" id="UP000314294"/>
    </source>
</evidence>
<feature type="compositionally biased region" description="Basic and acidic residues" evidence="1">
    <location>
        <begin position="142"/>
        <end position="155"/>
    </location>
</feature>
<dbReference type="EMBL" id="SRLO01000274">
    <property type="protein sequence ID" value="TNN63373.1"/>
    <property type="molecule type" value="Genomic_DNA"/>
</dbReference>
<comment type="caution">
    <text evidence="2">The sequence shown here is derived from an EMBL/GenBank/DDBJ whole genome shotgun (WGS) entry which is preliminary data.</text>
</comment>
<feature type="region of interest" description="Disordered" evidence="1">
    <location>
        <begin position="1"/>
        <end position="183"/>
    </location>
</feature>
<reference evidence="2 3" key="1">
    <citation type="submission" date="2019-03" db="EMBL/GenBank/DDBJ databases">
        <title>First draft genome of Liparis tanakae, snailfish: a comprehensive survey of snailfish specific genes.</title>
        <authorList>
            <person name="Kim W."/>
            <person name="Song I."/>
            <person name="Jeong J.-H."/>
            <person name="Kim D."/>
            <person name="Kim S."/>
            <person name="Ryu S."/>
            <person name="Song J.Y."/>
            <person name="Lee S.K."/>
        </authorList>
    </citation>
    <scope>NUCLEOTIDE SEQUENCE [LARGE SCALE GENOMIC DNA]</scope>
    <source>
        <tissue evidence="2">Muscle</tissue>
    </source>
</reference>
<evidence type="ECO:0000313" key="2">
    <source>
        <dbReference type="EMBL" id="TNN63373.1"/>
    </source>
</evidence>
<feature type="compositionally biased region" description="Polar residues" evidence="1">
    <location>
        <begin position="43"/>
        <end position="54"/>
    </location>
</feature>
<feature type="compositionally biased region" description="Polar residues" evidence="1">
    <location>
        <begin position="114"/>
        <end position="128"/>
    </location>
</feature>
<evidence type="ECO:0000256" key="1">
    <source>
        <dbReference type="SAM" id="MobiDB-lite"/>
    </source>
</evidence>
<proteinExistence type="predicted"/>